<name>A0AAE9H943_ALCFA</name>
<protein>
    <recommendedName>
        <fullName evidence="3">Phage ABA sandwich domain-containing protein</fullName>
    </recommendedName>
</protein>
<proteinExistence type="predicted"/>
<gene>
    <name evidence="1" type="ORF">MXF72_12450</name>
</gene>
<dbReference type="RefSeq" id="WP_247965745.1">
    <property type="nucleotide sequence ID" value="NZ_CP095873.1"/>
</dbReference>
<dbReference type="Proteomes" id="UP000830925">
    <property type="component" value="Chromosome"/>
</dbReference>
<dbReference type="EMBL" id="CP095873">
    <property type="protein sequence ID" value="UPL20236.1"/>
    <property type="molecule type" value="Genomic_DNA"/>
</dbReference>
<accession>A0AAE9H943</accession>
<sequence length="110" mass="12262">MTEQEMLMFAAKAVGIELRFSKEWHDSGLPVFGPLTQPVRWNPLADDGEALRLAVKLRLTIKVADHEIEVFDEWGTCLVSIGMLSSEDYVASTRFAIVKAVAEIGKEPDK</sequence>
<dbReference type="AlphaFoldDB" id="A0AAE9H943"/>
<evidence type="ECO:0000313" key="1">
    <source>
        <dbReference type="EMBL" id="UPL20236.1"/>
    </source>
</evidence>
<evidence type="ECO:0000313" key="2">
    <source>
        <dbReference type="Proteomes" id="UP000830925"/>
    </source>
</evidence>
<evidence type="ECO:0008006" key="3">
    <source>
        <dbReference type="Google" id="ProtNLM"/>
    </source>
</evidence>
<organism evidence="1 2">
    <name type="scientific">Alcaligenes faecalis</name>
    <dbReference type="NCBI Taxonomy" id="511"/>
    <lineage>
        <taxon>Bacteria</taxon>
        <taxon>Pseudomonadati</taxon>
        <taxon>Pseudomonadota</taxon>
        <taxon>Betaproteobacteria</taxon>
        <taxon>Burkholderiales</taxon>
        <taxon>Alcaligenaceae</taxon>
        <taxon>Alcaligenes</taxon>
    </lineage>
</organism>
<reference evidence="1" key="1">
    <citation type="submission" date="2022-04" db="EMBL/GenBank/DDBJ databases">
        <title>Genomic mining of Alcaligenes faecalis D334 producing ectoin and derivatives.</title>
        <authorList>
            <person name="Doan V.T."/>
            <person name="Quach N.T."/>
            <person name="Vu T.-H.-N."/>
            <person name="Phi Q.-T."/>
        </authorList>
    </citation>
    <scope>NUCLEOTIDE SEQUENCE</scope>
    <source>
        <strain evidence="1">D334</strain>
    </source>
</reference>